<evidence type="ECO:0000313" key="2">
    <source>
        <dbReference type="Proteomes" id="UP000287188"/>
    </source>
</evidence>
<dbReference type="Gene3D" id="1.20.120.450">
    <property type="entry name" value="dinb family like domain"/>
    <property type="match status" value="1"/>
</dbReference>
<reference evidence="2" key="1">
    <citation type="submission" date="2018-12" db="EMBL/GenBank/DDBJ databases">
        <title>Tengunoibacter tsumagoiensis gen. nov., sp. nov., Dictyobacter kobayashii sp. nov., D. alpinus sp. nov., and D. joshuensis sp. nov. and description of Dictyobacteraceae fam. nov. within the order Ktedonobacterales isolated from Tengu-no-mugimeshi.</title>
        <authorList>
            <person name="Wang C.M."/>
            <person name="Zheng Y."/>
            <person name="Sakai Y."/>
            <person name="Toyoda A."/>
            <person name="Minakuchi Y."/>
            <person name="Abe K."/>
            <person name="Yokota A."/>
            <person name="Yabe S."/>
        </authorList>
    </citation>
    <scope>NUCLEOTIDE SEQUENCE [LARGE SCALE GENOMIC DNA]</scope>
    <source>
        <strain evidence="2">Uno11</strain>
    </source>
</reference>
<organism evidence="1 2">
    <name type="scientific">Dictyobacter kobayashii</name>
    <dbReference type="NCBI Taxonomy" id="2014872"/>
    <lineage>
        <taxon>Bacteria</taxon>
        <taxon>Bacillati</taxon>
        <taxon>Chloroflexota</taxon>
        <taxon>Ktedonobacteria</taxon>
        <taxon>Ktedonobacterales</taxon>
        <taxon>Dictyobacteraceae</taxon>
        <taxon>Dictyobacter</taxon>
    </lineage>
</organism>
<protein>
    <recommendedName>
        <fullName evidence="3">DinB-like domain-containing protein</fullName>
    </recommendedName>
</protein>
<dbReference type="SUPFAM" id="SSF109854">
    <property type="entry name" value="DinB/YfiT-like putative metalloenzymes"/>
    <property type="match status" value="1"/>
</dbReference>
<evidence type="ECO:0008006" key="3">
    <source>
        <dbReference type="Google" id="ProtNLM"/>
    </source>
</evidence>
<dbReference type="Proteomes" id="UP000287188">
    <property type="component" value="Unassembled WGS sequence"/>
</dbReference>
<gene>
    <name evidence="1" type="ORF">KDK_01970</name>
</gene>
<dbReference type="AlphaFoldDB" id="A0A402AB72"/>
<proteinExistence type="predicted"/>
<dbReference type="InterPro" id="IPR034660">
    <property type="entry name" value="DinB/YfiT-like"/>
</dbReference>
<dbReference type="EMBL" id="BIFS01000001">
    <property type="protein sequence ID" value="GCE16397.1"/>
    <property type="molecule type" value="Genomic_DNA"/>
</dbReference>
<evidence type="ECO:0000313" key="1">
    <source>
        <dbReference type="EMBL" id="GCE16397.1"/>
    </source>
</evidence>
<comment type="caution">
    <text evidence="1">The sequence shown here is derived from an EMBL/GenBank/DDBJ whole genome shotgun (WGS) entry which is preliminary data.</text>
</comment>
<keyword evidence="2" id="KW-1185">Reference proteome</keyword>
<name>A0A402AB72_9CHLR</name>
<accession>A0A402AB72</accession>
<sequence>MRLFAALRTSSGALLELIPPESWELTSVHAERGRLSLYDIFQTYVEHGEIHLQQIEKLKQALPQ</sequence>